<protein>
    <submittedName>
        <fullName evidence="1">Uncharacterized protein</fullName>
    </submittedName>
</protein>
<evidence type="ECO:0000313" key="2">
    <source>
        <dbReference type="Proteomes" id="UP000234211"/>
    </source>
</evidence>
<keyword evidence="2" id="KW-1185">Reference proteome</keyword>
<sequence length="187" mass="22546">MNTSDVSEIKEEYIDSLKHFTENFKSFDISNIIENFQKTIRFKEQKESILYHSIISEIVKLNRADRVVFKDKYYDTLNAVVNNIDKQPFRFVPTNTMCGFVFIPLKPENFKSKKELLAYFTEVYKYKHKLKKCLGVIFVEQNNSIDIEWMLFNNDWKYNKMLEDIVLKEREEYGDSKLVLPKKYFRK</sequence>
<dbReference type="Proteomes" id="UP000234211">
    <property type="component" value="Unassembled WGS sequence"/>
</dbReference>
<organism evidence="1 2">
    <name type="scientific">Tenacibaculum piscium</name>
    <dbReference type="NCBI Taxonomy" id="1458515"/>
    <lineage>
        <taxon>Bacteria</taxon>
        <taxon>Pseudomonadati</taxon>
        <taxon>Bacteroidota</taxon>
        <taxon>Flavobacteriia</taxon>
        <taxon>Flavobacteriales</taxon>
        <taxon>Flavobacteriaceae</taxon>
        <taxon>Tenacibaculum</taxon>
    </lineage>
</organism>
<dbReference type="OrthoDB" id="8410020at2"/>
<dbReference type="RefSeq" id="WP_101916981.1">
    <property type="nucleotide sequence ID" value="NZ_OENF01000012.1"/>
</dbReference>
<evidence type="ECO:0000313" key="1">
    <source>
        <dbReference type="EMBL" id="SOS74505.1"/>
    </source>
</evidence>
<accession>A0A2H1YG91</accession>
<gene>
    <name evidence="1" type="ORF">TNO020_20184</name>
</gene>
<proteinExistence type="predicted"/>
<reference evidence="2" key="1">
    <citation type="submission" date="2017-11" db="EMBL/GenBank/DDBJ databases">
        <authorList>
            <person name="Duchaud E."/>
        </authorList>
    </citation>
    <scope>NUCLEOTIDE SEQUENCE [LARGE SCALE GENOMIC DNA]</scope>
    <source>
        <strain evidence="2">Tenacibaculum sp. TNO020</strain>
    </source>
</reference>
<dbReference type="EMBL" id="OENF01000012">
    <property type="protein sequence ID" value="SOS74505.1"/>
    <property type="molecule type" value="Genomic_DNA"/>
</dbReference>
<dbReference type="AlphaFoldDB" id="A0A2H1YG91"/>
<name>A0A2H1YG91_9FLAO</name>